<feature type="transmembrane region" description="Helical" evidence="6">
    <location>
        <begin position="534"/>
        <end position="556"/>
    </location>
</feature>
<name>G0TT77_TRYVY</name>
<evidence type="ECO:0000256" key="6">
    <source>
        <dbReference type="SAM" id="Phobius"/>
    </source>
</evidence>
<dbReference type="VEuPathDB" id="TriTrypDB:TvY486_0303340"/>
<reference evidence="7" key="1">
    <citation type="journal article" date="2012" name="Proc. Natl. Acad. Sci. U.S.A.">
        <title>Antigenic diversity is generated by distinct evolutionary mechanisms in African trypanosome species.</title>
        <authorList>
            <person name="Jackson A.P."/>
            <person name="Berry A."/>
            <person name="Aslett M."/>
            <person name="Allison H.C."/>
            <person name="Burton P."/>
            <person name="Vavrova-Anderson J."/>
            <person name="Brown R."/>
            <person name="Browne H."/>
            <person name="Corton N."/>
            <person name="Hauser H."/>
            <person name="Gamble J."/>
            <person name="Gilderthorp R."/>
            <person name="Marcello L."/>
            <person name="McQuillan J."/>
            <person name="Otto T.D."/>
            <person name="Quail M.A."/>
            <person name="Sanders M.J."/>
            <person name="van Tonder A."/>
            <person name="Ginger M.L."/>
            <person name="Field M.C."/>
            <person name="Barry J.D."/>
            <person name="Hertz-Fowler C."/>
            <person name="Berriman M."/>
        </authorList>
    </citation>
    <scope>NUCLEOTIDE SEQUENCE</scope>
    <source>
        <strain evidence="7">Y486</strain>
    </source>
</reference>
<evidence type="ECO:0000256" key="1">
    <source>
        <dbReference type="ARBA" id="ARBA00004141"/>
    </source>
</evidence>
<feature type="transmembrane region" description="Helical" evidence="6">
    <location>
        <begin position="239"/>
        <end position="263"/>
    </location>
</feature>
<dbReference type="EMBL" id="HE573019">
    <property type="protein sequence ID" value="CCC47158.1"/>
    <property type="molecule type" value="Genomic_DNA"/>
</dbReference>
<protein>
    <recommendedName>
        <fullName evidence="8">Nodulin-like domain-containing protein</fullName>
    </recommendedName>
</protein>
<dbReference type="PANTHER" id="PTHR21576:SF46">
    <property type="entry name" value="NODULIN-LIKE DOMAIN-CONTAINING PROTEIN"/>
    <property type="match status" value="1"/>
</dbReference>
<feature type="transmembrane region" description="Helical" evidence="6">
    <location>
        <begin position="12"/>
        <end position="36"/>
    </location>
</feature>
<dbReference type="Gene3D" id="1.20.1250.20">
    <property type="entry name" value="MFS general substrate transporter like domains"/>
    <property type="match status" value="1"/>
</dbReference>
<feature type="transmembrane region" description="Helical" evidence="6">
    <location>
        <begin position="48"/>
        <end position="69"/>
    </location>
</feature>
<keyword evidence="4 6" id="KW-0472">Membrane</keyword>
<feature type="transmembrane region" description="Helical" evidence="6">
    <location>
        <begin position="108"/>
        <end position="128"/>
    </location>
</feature>
<feature type="transmembrane region" description="Helical" evidence="6">
    <location>
        <begin position="427"/>
        <end position="449"/>
    </location>
</feature>
<proteinExistence type="predicted"/>
<feature type="transmembrane region" description="Helical" evidence="6">
    <location>
        <begin position="140"/>
        <end position="160"/>
    </location>
</feature>
<feature type="transmembrane region" description="Helical" evidence="6">
    <location>
        <begin position="390"/>
        <end position="415"/>
    </location>
</feature>
<feature type="transmembrane region" description="Helical" evidence="6">
    <location>
        <begin position="76"/>
        <end position="96"/>
    </location>
</feature>
<dbReference type="InterPro" id="IPR036259">
    <property type="entry name" value="MFS_trans_sf"/>
</dbReference>
<feature type="transmembrane region" description="Helical" evidence="6">
    <location>
        <begin position="350"/>
        <end position="370"/>
    </location>
</feature>
<evidence type="ECO:0000313" key="7">
    <source>
        <dbReference type="EMBL" id="CCC47158.1"/>
    </source>
</evidence>
<feature type="region of interest" description="Disordered" evidence="5">
    <location>
        <begin position="316"/>
        <end position="335"/>
    </location>
</feature>
<dbReference type="GO" id="GO:0016020">
    <property type="term" value="C:membrane"/>
    <property type="evidence" value="ECO:0007669"/>
    <property type="project" value="UniProtKB-SubCell"/>
</dbReference>
<evidence type="ECO:0000256" key="3">
    <source>
        <dbReference type="ARBA" id="ARBA00022989"/>
    </source>
</evidence>
<evidence type="ECO:0000256" key="4">
    <source>
        <dbReference type="ARBA" id="ARBA00023136"/>
    </source>
</evidence>
<feature type="transmembrane region" description="Helical" evidence="6">
    <location>
        <begin position="269"/>
        <end position="291"/>
    </location>
</feature>
<organism evidence="7">
    <name type="scientific">Trypanosoma vivax (strain Y486)</name>
    <dbReference type="NCBI Taxonomy" id="1055687"/>
    <lineage>
        <taxon>Eukaryota</taxon>
        <taxon>Discoba</taxon>
        <taxon>Euglenozoa</taxon>
        <taxon>Kinetoplastea</taxon>
        <taxon>Metakinetoplastina</taxon>
        <taxon>Trypanosomatida</taxon>
        <taxon>Trypanosomatidae</taxon>
        <taxon>Trypanosoma</taxon>
        <taxon>Duttonella</taxon>
    </lineage>
</organism>
<feature type="transmembrane region" description="Helical" evidence="6">
    <location>
        <begin position="455"/>
        <end position="476"/>
    </location>
</feature>
<evidence type="ECO:0008006" key="8">
    <source>
        <dbReference type="Google" id="ProtNLM"/>
    </source>
</evidence>
<dbReference type="OMA" id="PDGLGCY"/>
<feature type="transmembrane region" description="Helical" evidence="6">
    <location>
        <begin position="488"/>
        <end position="514"/>
    </location>
</feature>
<gene>
    <name evidence="7" type="ORF">TVY486_0303340</name>
</gene>
<dbReference type="SUPFAM" id="SSF103473">
    <property type="entry name" value="MFS general substrate transporter"/>
    <property type="match status" value="2"/>
</dbReference>
<keyword evidence="2 6" id="KW-0812">Transmembrane</keyword>
<dbReference type="AlphaFoldDB" id="G0TT77"/>
<dbReference type="PANTHER" id="PTHR21576">
    <property type="entry name" value="UNCHARACTERIZED NODULIN-LIKE PROTEIN"/>
    <property type="match status" value="1"/>
</dbReference>
<comment type="subcellular location">
    <subcellularLocation>
        <location evidence="1">Membrane</location>
        <topology evidence="1">Multi-pass membrane protein</topology>
    </subcellularLocation>
</comment>
<evidence type="ECO:0000256" key="2">
    <source>
        <dbReference type="ARBA" id="ARBA00022692"/>
    </source>
</evidence>
<feature type="compositionally biased region" description="Low complexity" evidence="5">
    <location>
        <begin position="318"/>
        <end position="327"/>
    </location>
</feature>
<feature type="transmembrane region" description="Helical" evidence="6">
    <location>
        <begin position="180"/>
        <end position="203"/>
    </location>
</feature>
<keyword evidence="3 6" id="KW-1133">Transmembrane helix</keyword>
<accession>G0TT77</accession>
<evidence type="ECO:0000256" key="5">
    <source>
        <dbReference type="SAM" id="MobiDB-lite"/>
    </source>
</evidence>
<sequence>MVLIVDELARMRMFAAGVYAGLTVSSIYAFSIFAAHLRDKYKMSQSDITMISTVGNCFLYFNFPTGMLFDYAGPMVVLPIAGACALLGFSLFGLTFSGVINTPSATYFALYNAILYFGCGSMDVSTIMPLMLQFPLDRGYTVLAAKTTSGLGTAVLMAYFNGWFRHPTSENTSDNNYAGFAYFVGAQIMFIALLALCVVRLPAYFPCAWRRRRLTEAEQEERRATLSLYMRQPASPRRLGTAVGLVLTLLVFLTTQSIATAYIKVTHGVRVAISVIALLLMVAFSVVALPFQVLGRYTPVRATSMNTIGEVVEENACPDTAGGDEAPAPAPAPTPPPQYRSSFWSNLLTIDLWCMWLTLFGVWGTGTVMIMNVAQIYGSINYGVTESSTLTLFITIISVGSAIGRMSMGYLDIVLTRRQRAGKGRTLTTVALPLCPLLMAVAFLLLAVLPAKALSLPLFLGGLGNGAGWGLGVLSFRMMYASDIGKHYNFGFSSGIVSTVLLNSVMFGGMYDAVAKRRKEAPSCGDPECVRTQMFILMGVNIIAIVAAAVAHVRFARFTAAELLKRNEPCEPLGPGDTDAVQRAQ</sequence>